<keyword evidence="8" id="KW-0511">Multifunctional enzyme</keyword>
<dbReference type="AlphaFoldDB" id="A0A075R5E8"/>
<dbReference type="NCBIfam" id="TIGR01733">
    <property type="entry name" value="AA-adenyl-dom"/>
    <property type="match status" value="1"/>
</dbReference>
<evidence type="ECO:0000256" key="2">
    <source>
        <dbReference type="ARBA" id="ARBA00006432"/>
    </source>
</evidence>
<evidence type="ECO:0000256" key="3">
    <source>
        <dbReference type="ARBA" id="ARBA00022450"/>
    </source>
</evidence>
<dbReference type="InterPro" id="IPR010060">
    <property type="entry name" value="NRPS_synth"/>
</dbReference>
<feature type="domain" description="Carrier" evidence="9">
    <location>
        <begin position="515"/>
        <end position="589"/>
    </location>
</feature>
<dbReference type="eggNOG" id="COG1020">
    <property type="taxonomic scope" value="Bacteria"/>
</dbReference>
<keyword evidence="11" id="KW-1185">Reference proteome</keyword>
<dbReference type="GO" id="GO:0017000">
    <property type="term" value="P:antibiotic biosynthetic process"/>
    <property type="evidence" value="ECO:0007669"/>
    <property type="project" value="UniProtKB-KW"/>
</dbReference>
<dbReference type="GO" id="GO:0008610">
    <property type="term" value="P:lipid biosynthetic process"/>
    <property type="evidence" value="ECO:0007669"/>
    <property type="project" value="UniProtKB-ARBA"/>
</dbReference>
<dbReference type="Pfam" id="PF00668">
    <property type="entry name" value="Condensation"/>
    <property type="match status" value="1"/>
</dbReference>
<dbReference type="Pfam" id="PF00501">
    <property type="entry name" value="AMP-binding"/>
    <property type="match status" value="1"/>
</dbReference>
<evidence type="ECO:0000256" key="8">
    <source>
        <dbReference type="ARBA" id="ARBA00023268"/>
    </source>
</evidence>
<dbReference type="SUPFAM" id="SSF47336">
    <property type="entry name" value="ACP-like"/>
    <property type="match status" value="1"/>
</dbReference>
<keyword evidence="5" id="KW-0436">Ligase</keyword>
<dbReference type="FunFam" id="1.10.1200.10:FF:000005">
    <property type="entry name" value="Nonribosomal peptide synthetase 1"/>
    <property type="match status" value="1"/>
</dbReference>
<dbReference type="InterPro" id="IPR023213">
    <property type="entry name" value="CAT-like_dom_sf"/>
</dbReference>
<dbReference type="GO" id="GO:0044550">
    <property type="term" value="P:secondary metabolite biosynthetic process"/>
    <property type="evidence" value="ECO:0007669"/>
    <property type="project" value="UniProtKB-ARBA"/>
</dbReference>
<dbReference type="GO" id="GO:0043041">
    <property type="term" value="P:amino acid activation for nonribosomal peptide biosynthetic process"/>
    <property type="evidence" value="ECO:0007669"/>
    <property type="project" value="TreeGrafter"/>
</dbReference>
<dbReference type="InterPro" id="IPR009081">
    <property type="entry name" value="PP-bd_ACP"/>
</dbReference>
<dbReference type="Proteomes" id="UP000005850">
    <property type="component" value="Chromosome"/>
</dbReference>
<dbReference type="FunFam" id="2.30.38.10:FF:000001">
    <property type="entry name" value="Non-ribosomal peptide synthetase PvdI"/>
    <property type="match status" value="1"/>
</dbReference>
<dbReference type="HOGENOM" id="CLU_000022_2_10_9"/>
<evidence type="ECO:0000256" key="1">
    <source>
        <dbReference type="ARBA" id="ARBA00001957"/>
    </source>
</evidence>
<keyword evidence="6" id="KW-0677">Repeat</keyword>
<dbReference type="GO" id="GO:0005737">
    <property type="term" value="C:cytoplasm"/>
    <property type="evidence" value="ECO:0007669"/>
    <property type="project" value="TreeGrafter"/>
</dbReference>
<evidence type="ECO:0000313" key="11">
    <source>
        <dbReference type="Proteomes" id="UP000005850"/>
    </source>
</evidence>
<evidence type="ECO:0000256" key="7">
    <source>
        <dbReference type="ARBA" id="ARBA00023194"/>
    </source>
</evidence>
<keyword evidence="4" id="KW-0597">Phosphoprotein</keyword>
<dbReference type="Gene3D" id="1.10.1200.10">
    <property type="entry name" value="ACP-like"/>
    <property type="match status" value="1"/>
</dbReference>
<name>A0A075R5E8_BRELA</name>
<dbReference type="PANTHER" id="PTHR45527">
    <property type="entry name" value="NONRIBOSOMAL PEPTIDE SYNTHETASE"/>
    <property type="match status" value="1"/>
</dbReference>
<dbReference type="PROSITE" id="PS00455">
    <property type="entry name" value="AMP_BINDING"/>
    <property type="match status" value="1"/>
</dbReference>
<dbReference type="PANTHER" id="PTHR45527:SF1">
    <property type="entry name" value="FATTY ACID SYNTHASE"/>
    <property type="match status" value="1"/>
</dbReference>
<keyword evidence="3" id="KW-0596">Phosphopantetheine</keyword>
<dbReference type="InterPro" id="IPR036736">
    <property type="entry name" value="ACP-like_sf"/>
</dbReference>
<evidence type="ECO:0000313" key="10">
    <source>
        <dbReference type="EMBL" id="AIG26696.1"/>
    </source>
</evidence>
<dbReference type="RefSeq" id="WP_003337613.1">
    <property type="nucleotide sequence ID" value="NZ_CP007806.1"/>
</dbReference>
<evidence type="ECO:0000256" key="6">
    <source>
        <dbReference type="ARBA" id="ARBA00022737"/>
    </source>
</evidence>
<dbReference type="FunFam" id="3.40.50.12780:FF:000012">
    <property type="entry name" value="Non-ribosomal peptide synthetase"/>
    <property type="match status" value="1"/>
</dbReference>
<dbReference type="InterPro" id="IPR020845">
    <property type="entry name" value="AMP-binding_CS"/>
</dbReference>
<dbReference type="Gene3D" id="3.30.559.30">
    <property type="entry name" value="Nonribosomal peptide synthetase, condensation domain"/>
    <property type="match status" value="1"/>
</dbReference>
<dbReference type="Gene3D" id="3.30.300.30">
    <property type="match status" value="1"/>
</dbReference>
<dbReference type="NCBIfam" id="TIGR01720">
    <property type="entry name" value="NRPS-para261"/>
    <property type="match status" value="1"/>
</dbReference>
<dbReference type="KEGG" id="blr:BRLA_c023760"/>
<protein>
    <submittedName>
        <fullName evidence="10">NRPS domain-containing protein</fullName>
    </submittedName>
</protein>
<dbReference type="Gene3D" id="2.30.38.10">
    <property type="entry name" value="Luciferase, Domain 3"/>
    <property type="match status" value="1"/>
</dbReference>
<comment type="similarity">
    <text evidence="2">Belongs to the ATP-dependent AMP-binding enzyme family.</text>
</comment>
<dbReference type="GO" id="GO:0031177">
    <property type="term" value="F:phosphopantetheine binding"/>
    <property type="evidence" value="ECO:0007669"/>
    <property type="project" value="TreeGrafter"/>
</dbReference>
<dbReference type="PROSITE" id="PS50075">
    <property type="entry name" value="CARRIER"/>
    <property type="match status" value="1"/>
</dbReference>
<organism evidence="10 11">
    <name type="scientific">Brevibacillus laterosporus LMG 15441</name>
    <dbReference type="NCBI Taxonomy" id="1042163"/>
    <lineage>
        <taxon>Bacteria</taxon>
        <taxon>Bacillati</taxon>
        <taxon>Bacillota</taxon>
        <taxon>Bacilli</taxon>
        <taxon>Bacillales</taxon>
        <taxon>Paenibacillaceae</taxon>
        <taxon>Brevibacillus</taxon>
    </lineage>
</organism>
<dbReference type="Pfam" id="PF13193">
    <property type="entry name" value="AMP-binding_C"/>
    <property type="match status" value="1"/>
</dbReference>
<reference evidence="10 11" key="1">
    <citation type="journal article" date="2011" name="J. Bacteriol.">
        <title>Genome sequence of Brevibacillus laterosporus LMG 15441, a pathogen of invertebrates.</title>
        <authorList>
            <person name="Djukic M."/>
            <person name="Poehlein A."/>
            <person name="Thurmer A."/>
            <person name="Daniel R."/>
        </authorList>
    </citation>
    <scope>NUCLEOTIDE SEQUENCE [LARGE SCALE GENOMIC DNA]</scope>
    <source>
        <strain evidence="10 11">LMG 15441</strain>
    </source>
</reference>
<dbReference type="GO" id="GO:0016874">
    <property type="term" value="F:ligase activity"/>
    <property type="evidence" value="ECO:0007669"/>
    <property type="project" value="UniProtKB-KW"/>
</dbReference>
<dbReference type="CDD" id="cd19534">
    <property type="entry name" value="E_NRPS"/>
    <property type="match status" value="1"/>
</dbReference>
<dbReference type="InterPro" id="IPR000873">
    <property type="entry name" value="AMP-dep_synth/lig_dom"/>
</dbReference>
<dbReference type="SUPFAM" id="SSF52777">
    <property type="entry name" value="CoA-dependent acyltransferases"/>
    <property type="match status" value="2"/>
</dbReference>
<dbReference type="EMBL" id="CP007806">
    <property type="protein sequence ID" value="AIG26696.1"/>
    <property type="molecule type" value="Genomic_DNA"/>
</dbReference>
<dbReference type="Gene3D" id="3.40.50.980">
    <property type="match status" value="2"/>
</dbReference>
<dbReference type="InterPro" id="IPR001242">
    <property type="entry name" value="Condensation_dom"/>
</dbReference>
<dbReference type="STRING" id="1042163.BRLA_c023760"/>
<dbReference type="FunFam" id="3.40.50.980:FF:000001">
    <property type="entry name" value="Non-ribosomal peptide synthetase"/>
    <property type="match status" value="1"/>
</dbReference>
<dbReference type="Pfam" id="PF00550">
    <property type="entry name" value="PP-binding"/>
    <property type="match status" value="1"/>
</dbReference>
<dbReference type="InterPro" id="IPR045851">
    <property type="entry name" value="AMP-bd_C_sf"/>
</dbReference>
<sequence length="1075" mass="122503">MIHSHSLTTPYLSDKTIHQLFESQAEKNPDNPAIILEQEKLTYQELNSKANQLARLLIEKGVQTDQIVGIFMDRSIEMVISILAILKAGGAYVPIDVEYPQERIQYMLKDSQTKIVLTQHALVGLIREADFQGQVITFEDPAIMMQAELNLNLDCKNTDLAYVIYTSGTTGSPKGTMLEHKGIVNLIDYFQKILEITPNDRVGQFASISFDASVSEFFMALLTGASLYMISKDTINDFVSFETFMNQHKISIITLPPTYLIHLNPERILYLRKLITAGSATSFPLVNKWKDRVTYMNAYGPTESSICASTWIAKTEDAGQQAVPIGSPIQNTQIYILNPNLEEVPFGETGELCISGIGLARGYWNRPELTSEKFITHPYLPGEKMYKTGDLAKWRSDGTIEYIGRMDHQVKIRGHRVELGEVETVLLRYHKIREAAVIAKKDELEQAYLCAYFVETEQVSPAELREHVAKDLPVYMIPSYFVRLDKMPLTPNDKIDRKALPEPHASLLDTTEFEAPTTEIEAILAEIWQSVLGNNRVGIHDNFYALGGDSIKAIQVAARLYAYQLKLETKDLLKHPTITEIVPLLKQTSKKSEQGIVEGEVGLTPIQQWFFDQQFTNMHHYNQSYVLSHPNGIDEVLIRKVFDKMIEHHDALRMVYKRVNGRIKQINRGKTGPLYDFFTFDLRSNQDVQQAIYEESYRLHSQINLNEGPLVKLGLFHTQKGDHLFIAIHHLIVDGISWRILFEDISTAYAQVLESKEIALPEKTDSFQEWSLEIEKYATSKELLHEIPYWQALESIAKPTPLPKDFENSLVKQNSIQHMKMELSVEDTGHLLKNVNHAYQTEINDILLSGLSLALLEWAKVDQILINVEGHGREDIIEQANIARTVGWFTCQYPVLVKMDKSDDLSYHIKSVKENLRKIPNKGIGYEILKYKTAKEINTSLSFSLQPSITFNYLGQFDSDLEGQGFTRSPYSQGNSLGADGKNNISPEMESNMVLHITGVIEKGRMNLSFSYSDQQYKEESIKQLGDKYKYHLLRLIRHCMEKEETERTPSDFSIKGLELEDVDDIFGLLEESMK</sequence>
<evidence type="ECO:0000256" key="4">
    <source>
        <dbReference type="ARBA" id="ARBA00022553"/>
    </source>
</evidence>
<dbReference type="InterPro" id="IPR010071">
    <property type="entry name" value="AA_adenyl_dom"/>
</dbReference>
<dbReference type="InterPro" id="IPR025110">
    <property type="entry name" value="AMP-bd_C"/>
</dbReference>
<accession>A0A075R5E8</accession>
<dbReference type="InterPro" id="IPR006162">
    <property type="entry name" value="Ppantetheine_attach_site"/>
</dbReference>
<keyword evidence="7" id="KW-0045">Antibiotic biosynthesis</keyword>
<proteinExistence type="inferred from homology"/>
<dbReference type="FunFam" id="3.30.300.30:FF:000010">
    <property type="entry name" value="Enterobactin synthetase component F"/>
    <property type="match status" value="1"/>
</dbReference>
<gene>
    <name evidence="10" type="ORF">BRLA_c023760</name>
</gene>
<dbReference type="Gene3D" id="3.30.559.10">
    <property type="entry name" value="Chloramphenicol acetyltransferase-like domain"/>
    <property type="match status" value="1"/>
</dbReference>
<evidence type="ECO:0000259" key="9">
    <source>
        <dbReference type="PROSITE" id="PS50075"/>
    </source>
</evidence>
<dbReference type="SUPFAM" id="SSF56801">
    <property type="entry name" value="Acetyl-CoA synthetase-like"/>
    <property type="match status" value="1"/>
</dbReference>
<evidence type="ECO:0000256" key="5">
    <source>
        <dbReference type="ARBA" id="ARBA00022598"/>
    </source>
</evidence>
<comment type="cofactor">
    <cofactor evidence="1">
        <name>pantetheine 4'-phosphate</name>
        <dbReference type="ChEBI" id="CHEBI:47942"/>
    </cofactor>
</comment>
<dbReference type="PROSITE" id="PS00012">
    <property type="entry name" value="PHOSPHOPANTETHEINE"/>
    <property type="match status" value="1"/>
</dbReference>